<dbReference type="AlphaFoldDB" id="A0A2H3C7V6"/>
<name>A0A2H3C7V6_9AGAR</name>
<accession>A0A2H3C7V6</accession>
<evidence type="ECO:0000313" key="2">
    <source>
        <dbReference type="EMBL" id="PBK71366.1"/>
    </source>
</evidence>
<feature type="region of interest" description="Disordered" evidence="1">
    <location>
        <begin position="146"/>
        <end position="166"/>
    </location>
</feature>
<dbReference type="EMBL" id="KZ293424">
    <property type="protein sequence ID" value="PBK71366.1"/>
    <property type="molecule type" value="Genomic_DNA"/>
</dbReference>
<keyword evidence="3" id="KW-1185">Reference proteome</keyword>
<organism evidence="2 3">
    <name type="scientific">Armillaria solidipes</name>
    <dbReference type="NCBI Taxonomy" id="1076256"/>
    <lineage>
        <taxon>Eukaryota</taxon>
        <taxon>Fungi</taxon>
        <taxon>Dikarya</taxon>
        <taxon>Basidiomycota</taxon>
        <taxon>Agaricomycotina</taxon>
        <taxon>Agaricomycetes</taxon>
        <taxon>Agaricomycetidae</taxon>
        <taxon>Agaricales</taxon>
        <taxon>Marasmiineae</taxon>
        <taxon>Physalacriaceae</taxon>
        <taxon>Armillaria</taxon>
    </lineage>
</organism>
<evidence type="ECO:0000256" key="1">
    <source>
        <dbReference type="SAM" id="MobiDB-lite"/>
    </source>
</evidence>
<protein>
    <submittedName>
        <fullName evidence="2">Uncharacterized protein</fullName>
    </submittedName>
</protein>
<sequence length="166" mass="18328">MKLVKDPQTLYSLTANALTVRASVSYPPSIWHSVWITDITMSATSIYALDEAAHQPLKLRSSATNLVRMSIPYVVTQNERTSVTPWNAPTSSTLQLGQESRTYDLWLGDGLGFDRSAMSTHSSLRIYLVVVRDDTGTEKLQQQIHHYGSGSNALPSISEFATPPTD</sequence>
<feature type="compositionally biased region" description="Polar residues" evidence="1">
    <location>
        <begin position="146"/>
        <end position="155"/>
    </location>
</feature>
<gene>
    <name evidence="2" type="ORF">ARMSODRAFT_1017270</name>
</gene>
<dbReference type="Proteomes" id="UP000218334">
    <property type="component" value="Unassembled WGS sequence"/>
</dbReference>
<proteinExistence type="predicted"/>
<evidence type="ECO:0000313" key="3">
    <source>
        <dbReference type="Proteomes" id="UP000218334"/>
    </source>
</evidence>
<reference evidence="3" key="1">
    <citation type="journal article" date="2017" name="Nat. Ecol. Evol.">
        <title>Genome expansion and lineage-specific genetic innovations in the forest pathogenic fungi Armillaria.</title>
        <authorList>
            <person name="Sipos G."/>
            <person name="Prasanna A.N."/>
            <person name="Walter M.C."/>
            <person name="O'Connor E."/>
            <person name="Balint B."/>
            <person name="Krizsan K."/>
            <person name="Kiss B."/>
            <person name="Hess J."/>
            <person name="Varga T."/>
            <person name="Slot J."/>
            <person name="Riley R."/>
            <person name="Boka B."/>
            <person name="Rigling D."/>
            <person name="Barry K."/>
            <person name="Lee J."/>
            <person name="Mihaltcheva S."/>
            <person name="LaButti K."/>
            <person name="Lipzen A."/>
            <person name="Waldron R."/>
            <person name="Moloney N.M."/>
            <person name="Sperisen C."/>
            <person name="Kredics L."/>
            <person name="Vagvoelgyi C."/>
            <person name="Patrignani A."/>
            <person name="Fitzpatrick D."/>
            <person name="Nagy I."/>
            <person name="Doyle S."/>
            <person name="Anderson J.B."/>
            <person name="Grigoriev I.V."/>
            <person name="Gueldener U."/>
            <person name="Muensterkoetter M."/>
            <person name="Nagy L.G."/>
        </authorList>
    </citation>
    <scope>NUCLEOTIDE SEQUENCE [LARGE SCALE GENOMIC DNA]</scope>
    <source>
        <strain evidence="3">28-4</strain>
    </source>
</reference>